<sequence>MPFIEPESTAGKKRKRVDATERSKKEKRTESSNITLRESQILESRQHYNNIVDILRIAKDTKRAADRSEALLALCRVFCRLIAGGDMTSSKGTPKSELTIIEWLKKQFKDYSDVLLDTVASKTRDDVDAIALLMQLIKAETTSSVNSVDRPWTSGTFATLVGTLLRLTRLKDERAAFVHSYVNDYDDVRYYFLHVVSRILDEAQDSGSEDQLQQNALDMLSGIEGIPGSDEELENFFGGAPEQKKHKLMSLSAHKKVAESAWLALLRTSLDKDQRKTVLRVMTDRIVPWFNRPELLMDFLTDSYDLGGATSLLALSGLFHLMQEKNLDYPSFFSKLYSLLDHNLLHSKHRSRFFRLLNTFMSSTHLPAALVASFIKRLARLALHGPPAGI</sequence>
<evidence type="ECO:0000313" key="2">
    <source>
        <dbReference type="Proteomes" id="UP001186974"/>
    </source>
</evidence>
<comment type="caution">
    <text evidence="1">The sequence shown here is derived from an EMBL/GenBank/DDBJ whole genome shotgun (WGS) entry which is preliminary data.</text>
</comment>
<gene>
    <name evidence="1" type="ORF">LTS18_012422</name>
</gene>
<organism evidence="1 2">
    <name type="scientific">Coniosporium uncinatum</name>
    <dbReference type="NCBI Taxonomy" id="93489"/>
    <lineage>
        <taxon>Eukaryota</taxon>
        <taxon>Fungi</taxon>
        <taxon>Dikarya</taxon>
        <taxon>Ascomycota</taxon>
        <taxon>Pezizomycotina</taxon>
        <taxon>Dothideomycetes</taxon>
        <taxon>Dothideomycetes incertae sedis</taxon>
        <taxon>Coniosporium</taxon>
    </lineage>
</organism>
<reference evidence="1" key="1">
    <citation type="submission" date="2024-09" db="EMBL/GenBank/DDBJ databases">
        <title>Black Yeasts Isolated from many extreme environments.</title>
        <authorList>
            <person name="Coleine C."/>
            <person name="Stajich J.E."/>
            <person name="Selbmann L."/>
        </authorList>
    </citation>
    <scope>NUCLEOTIDE SEQUENCE</scope>
    <source>
        <strain evidence="1">CCFEE 5737</strain>
    </source>
</reference>
<dbReference type="Proteomes" id="UP001186974">
    <property type="component" value="Unassembled WGS sequence"/>
</dbReference>
<proteinExistence type="predicted"/>
<evidence type="ECO:0000313" key="1">
    <source>
        <dbReference type="EMBL" id="KAK3051503.1"/>
    </source>
</evidence>
<feature type="non-terminal residue" evidence="1">
    <location>
        <position position="390"/>
    </location>
</feature>
<name>A0ACC3CXE9_9PEZI</name>
<protein>
    <submittedName>
        <fullName evidence="1">Uncharacterized protein</fullName>
    </submittedName>
</protein>
<dbReference type="EMBL" id="JAWDJW010010050">
    <property type="protein sequence ID" value="KAK3051503.1"/>
    <property type="molecule type" value="Genomic_DNA"/>
</dbReference>
<accession>A0ACC3CXE9</accession>
<keyword evidence="2" id="KW-1185">Reference proteome</keyword>